<dbReference type="SMART" id="SM00833">
    <property type="entry name" value="CobW_C"/>
    <property type="match status" value="1"/>
</dbReference>
<evidence type="ECO:0000313" key="7">
    <source>
        <dbReference type="EMBL" id="PAE88724.1"/>
    </source>
</evidence>
<dbReference type="InterPro" id="IPR003495">
    <property type="entry name" value="CobW/HypB/UreG_nucleotide-bd"/>
</dbReference>
<dbReference type="CDD" id="cd03112">
    <property type="entry name" value="CobW-like"/>
    <property type="match status" value="1"/>
</dbReference>
<evidence type="ECO:0000256" key="5">
    <source>
        <dbReference type="ARBA" id="ARBA00049117"/>
    </source>
</evidence>
<evidence type="ECO:0000256" key="4">
    <source>
        <dbReference type="ARBA" id="ARBA00034320"/>
    </source>
</evidence>
<dbReference type="InterPro" id="IPR027417">
    <property type="entry name" value="P-loop_NTPase"/>
</dbReference>
<sequence length="395" mass="45191">MNVPVTVLSGFLGAGKTSVLNHVLNNRKQRQRIAVIVNDMSEVNIDADLVERGGFSRSEEKLVELSNGCICCTLREDLLVEVRRLIENGDIDYLLIESTGISEPVPVAQTFTYEDEGTGIDLKSLCTLDTMVTVVDAYRFWKDFDSGETLLDRNQGTDETDERTIVELLVDQIEFCDVLIVNKVDLLQEEEVKKLISFLKHLQPHAKIIQTVNGQVDPNEIMNTGLFNEEQAMAHETWEKELENEHVPETDEYGISSFVFRDRKPFHPLRFKQWCDHYPDEVTRAKGTVWVASRKELALQLSQAGPQAVLQPLAYWIDSLPAAEKIYMKQNHPEIASKWDDRFGDRINEIVFIGIDMDEAQIRKELQACLLTDEELSQDWSQFDDPFPWVVSRAN</sequence>
<reference evidence="7 8" key="1">
    <citation type="submission" date="2017-07" db="EMBL/GenBank/DDBJ databases">
        <title>Isolation and whole genome analysis of endospore-forming bacteria from heroin.</title>
        <authorList>
            <person name="Kalinowski J."/>
            <person name="Ahrens B."/>
            <person name="Al-Dilaimi A."/>
            <person name="Winkler A."/>
            <person name="Wibberg D."/>
            <person name="Schleenbecker U."/>
            <person name="Ruckert C."/>
            <person name="Wolfel R."/>
            <person name="Grass G."/>
        </authorList>
    </citation>
    <scope>NUCLEOTIDE SEQUENCE [LARGE SCALE GENOMIC DNA]</scope>
    <source>
        <strain evidence="7 8">7539</strain>
    </source>
</reference>
<dbReference type="RefSeq" id="WP_095326557.1">
    <property type="nucleotide sequence ID" value="NZ_NPCC01000012.1"/>
</dbReference>
<gene>
    <name evidence="7" type="ORF">CHH72_10110</name>
</gene>
<dbReference type="InterPro" id="IPR011629">
    <property type="entry name" value="CobW-like_C"/>
</dbReference>
<dbReference type="PANTHER" id="PTHR43603:SF3">
    <property type="entry name" value="ZINC CHAPERONE YCIC"/>
    <property type="match status" value="1"/>
</dbReference>
<dbReference type="InterPro" id="IPR051927">
    <property type="entry name" value="Zn_Chap_cDPG_Synth"/>
</dbReference>
<evidence type="ECO:0000259" key="6">
    <source>
        <dbReference type="SMART" id="SM00833"/>
    </source>
</evidence>
<evidence type="ECO:0000313" key="8">
    <source>
        <dbReference type="Proteomes" id="UP000216207"/>
    </source>
</evidence>
<dbReference type="GO" id="GO:0016787">
    <property type="term" value="F:hydrolase activity"/>
    <property type="evidence" value="ECO:0007669"/>
    <property type="project" value="UniProtKB-KW"/>
</dbReference>
<organism evidence="7 8">
    <name type="scientific">Shouchella clausii</name>
    <name type="common">Alkalihalobacillus clausii</name>
    <dbReference type="NCBI Taxonomy" id="79880"/>
    <lineage>
        <taxon>Bacteria</taxon>
        <taxon>Bacillati</taxon>
        <taxon>Bacillota</taxon>
        <taxon>Bacilli</taxon>
        <taxon>Bacillales</taxon>
        <taxon>Bacillaceae</taxon>
        <taxon>Shouchella</taxon>
    </lineage>
</organism>
<comment type="similarity">
    <text evidence="4">Belongs to the SIMIBI class G3E GTPase family. ZNG1 subfamily.</text>
</comment>
<evidence type="ECO:0000256" key="3">
    <source>
        <dbReference type="ARBA" id="ARBA00023186"/>
    </source>
</evidence>
<keyword evidence="1" id="KW-0547">Nucleotide-binding</keyword>
<dbReference type="SUPFAM" id="SSF52540">
    <property type="entry name" value="P-loop containing nucleoside triphosphate hydrolases"/>
    <property type="match status" value="1"/>
</dbReference>
<protein>
    <submittedName>
        <fullName evidence="7">Cobalamin biosynthesis protein CobW</fullName>
    </submittedName>
</protein>
<evidence type="ECO:0000256" key="1">
    <source>
        <dbReference type="ARBA" id="ARBA00022741"/>
    </source>
</evidence>
<dbReference type="EMBL" id="NPCC01000012">
    <property type="protein sequence ID" value="PAE88724.1"/>
    <property type="molecule type" value="Genomic_DNA"/>
</dbReference>
<evidence type="ECO:0000256" key="2">
    <source>
        <dbReference type="ARBA" id="ARBA00022801"/>
    </source>
</evidence>
<name>A0A268NYY4_SHOCL</name>
<keyword evidence="2" id="KW-0378">Hydrolase</keyword>
<dbReference type="GO" id="GO:0000166">
    <property type="term" value="F:nucleotide binding"/>
    <property type="evidence" value="ECO:0007669"/>
    <property type="project" value="UniProtKB-KW"/>
</dbReference>
<keyword evidence="3" id="KW-0143">Chaperone</keyword>
<dbReference type="AlphaFoldDB" id="A0A268NYY4"/>
<feature type="domain" description="CobW C-terminal" evidence="6">
    <location>
        <begin position="255"/>
        <end position="370"/>
    </location>
</feature>
<comment type="catalytic activity">
    <reaction evidence="5">
        <text>GTP + H2O = GDP + phosphate + H(+)</text>
        <dbReference type="Rhea" id="RHEA:19669"/>
        <dbReference type="ChEBI" id="CHEBI:15377"/>
        <dbReference type="ChEBI" id="CHEBI:15378"/>
        <dbReference type="ChEBI" id="CHEBI:37565"/>
        <dbReference type="ChEBI" id="CHEBI:43474"/>
        <dbReference type="ChEBI" id="CHEBI:58189"/>
    </reaction>
    <physiologicalReaction direction="left-to-right" evidence="5">
        <dbReference type="Rhea" id="RHEA:19670"/>
    </physiologicalReaction>
</comment>
<comment type="caution">
    <text evidence="7">The sequence shown here is derived from an EMBL/GenBank/DDBJ whole genome shotgun (WGS) entry which is preliminary data.</text>
</comment>
<dbReference type="PANTHER" id="PTHR43603">
    <property type="entry name" value="COBW DOMAIN-CONTAINING PROTEIN DDB_G0274527"/>
    <property type="match status" value="1"/>
</dbReference>
<dbReference type="Gene3D" id="3.30.1220.10">
    <property type="entry name" value="CobW-like, C-terminal domain"/>
    <property type="match status" value="1"/>
</dbReference>
<accession>A0A268NYY4</accession>
<dbReference type="Pfam" id="PF02492">
    <property type="entry name" value="cobW"/>
    <property type="match status" value="1"/>
</dbReference>
<dbReference type="InterPro" id="IPR036627">
    <property type="entry name" value="CobW-likC_sf"/>
</dbReference>
<dbReference type="Gene3D" id="3.40.50.300">
    <property type="entry name" value="P-loop containing nucleotide triphosphate hydrolases"/>
    <property type="match status" value="1"/>
</dbReference>
<proteinExistence type="inferred from homology"/>
<dbReference type="Proteomes" id="UP000216207">
    <property type="component" value="Unassembled WGS sequence"/>
</dbReference>
<dbReference type="Pfam" id="PF07683">
    <property type="entry name" value="CobW_C"/>
    <property type="match status" value="1"/>
</dbReference>